<keyword evidence="4" id="KW-0904">Protein phosphatase</keyword>
<dbReference type="InterPro" id="IPR000340">
    <property type="entry name" value="Dual-sp_phosphatase_cat-dom"/>
</dbReference>
<dbReference type="EMBL" id="JANTQA010000072">
    <property type="protein sequence ID" value="KAJ3424447.1"/>
    <property type="molecule type" value="Genomic_DNA"/>
</dbReference>
<dbReference type="PROSITE" id="PS50056">
    <property type="entry name" value="TYR_PHOSPHATASE_2"/>
    <property type="match status" value="1"/>
</dbReference>
<dbReference type="InterPro" id="IPR020422">
    <property type="entry name" value="TYR_PHOSPHATASE_DUAL_dom"/>
</dbReference>
<evidence type="ECO:0000256" key="1">
    <source>
        <dbReference type="ARBA" id="ARBA00008601"/>
    </source>
</evidence>
<dbReference type="InterPro" id="IPR000387">
    <property type="entry name" value="Tyr_Pase_dom"/>
</dbReference>
<dbReference type="InterPro" id="IPR016130">
    <property type="entry name" value="Tyr_Pase_AS"/>
</dbReference>
<dbReference type="SMART" id="SM00195">
    <property type="entry name" value="DSPc"/>
    <property type="match status" value="1"/>
</dbReference>
<evidence type="ECO:0000259" key="5">
    <source>
        <dbReference type="PROSITE" id="PS50056"/>
    </source>
</evidence>
<reference evidence="6" key="1">
    <citation type="submission" date="2022-08" db="EMBL/GenBank/DDBJ databases">
        <title>Novel sulphate-reducing endosymbionts in the free-living metamonad Anaeramoeba.</title>
        <authorList>
            <person name="Jerlstrom-Hultqvist J."/>
            <person name="Cepicka I."/>
            <person name="Gallot-Lavallee L."/>
            <person name="Salas-Leiva D."/>
            <person name="Curtis B.A."/>
            <person name="Zahonova K."/>
            <person name="Pipaliya S."/>
            <person name="Dacks J."/>
            <person name="Roger A.J."/>
        </authorList>
    </citation>
    <scope>NUCLEOTIDE SEQUENCE</scope>
    <source>
        <strain evidence="6">Busselton2</strain>
    </source>
</reference>
<protein>
    <recommendedName>
        <fullName evidence="2">protein-tyrosine-phosphatase</fullName>
        <ecNumber evidence="2">3.1.3.48</ecNumber>
    </recommendedName>
</protein>
<dbReference type="AlphaFoldDB" id="A0AAV7Y7C3"/>
<dbReference type="PANTHER" id="PTHR10159:SF519">
    <property type="entry name" value="DUAL SPECIFICITY PROTEIN PHOSPHATASE MPK3"/>
    <property type="match status" value="1"/>
</dbReference>
<dbReference type="GO" id="GO:0043409">
    <property type="term" value="P:negative regulation of MAPK cascade"/>
    <property type="evidence" value="ECO:0007669"/>
    <property type="project" value="TreeGrafter"/>
</dbReference>
<evidence type="ECO:0000256" key="3">
    <source>
        <dbReference type="ARBA" id="ARBA00022801"/>
    </source>
</evidence>
<evidence type="ECO:0000256" key="4">
    <source>
        <dbReference type="ARBA" id="ARBA00022912"/>
    </source>
</evidence>
<dbReference type="Gene3D" id="3.90.190.10">
    <property type="entry name" value="Protein tyrosine phosphatase superfamily"/>
    <property type="match status" value="1"/>
</dbReference>
<dbReference type="Pfam" id="PF00782">
    <property type="entry name" value="DSPc"/>
    <property type="match status" value="1"/>
</dbReference>
<comment type="caution">
    <text evidence="6">The sequence shown here is derived from an EMBL/GenBank/DDBJ whole genome shotgun (WGS) entry which is preliminary data.</text>
</comment>
<keyword evidence="3" id="KW-0378">Hydrolase</keyword>
<dbReference type="CDD" id="cd14498">
    <property type="entry name" value="DSP"/>
    <property type="match status" value="1"/>
</dbReference>
<dbReference type="Proteomes" id="UP001146793">
    <property type="component" value="Unassembled WGS sequence"/>
</dbReference>
<dbReference type="InterPro" id="IPR029021">
    <property type="entry name" value="Prot-tyrosine_phosphatase-like"/>
</dbReference>
<proteinExistence type="inferred from homology"/>
<dbReference type="PANTHER" id="PTHR10159">
    <property type="entry name" value="DUAL SPECIFICITY PROTEIN PHOSPHATASE"/>
    <property type="match status" value="1"/>
</dbReference>
<dbReference type="GO" id="GO:0004725">
    <property type="term" value="F:protein tyrosine phosphatase activity"/>
    <property type="evidence" value="ECO:0007669"/>
    <property type="project" value="UniProtKB-EC"/>
</dbReference>
<dbReference type="PROSITE" id="PS00383">
    <property type="entry name" value="TYR_PHOSPHATASE_1"/>
    <property type="match status" value="1"/>
</dbReference>
<evidence type="ECO:0000313" key="6">
    <source>
        <dbReference type="EMBL" id="KAJ3424447.1"/>
    </source>
</evidence>
<accession>A0AAV7Y7C3</accession>
<dbReference type="EC" id="3.1.3.48" evidence="2"/>
<comment type="similarity">
    <text evidence="1">Belongs to the protein-tyrosine phosphatase family. Non-receptor class dual specificity subfamily.</text>
</comment>
<feature type="domain" description="Tyrosine specific protein phosphatases" evidence="5">
    <location>
        <begin position="59"/>
        <end position="123"/>
    </location>
</feature>
<sequence>MSYSQISPLIYLGGMETDLLEIKSKGIKAILSLCGRSKFTRSNIFESKFYDLKSLCASEQFLSVCEGSSKYISKAVSDSKKIYVHCSYGINRSPSILLYYYMMKEKKNLFESYSLIKRSRTNINVDPYLLNFLSNVEQETFGSVSFKINYHLEIINLSYKCDIDYSTAEKAFLENDSDSSQAFLSLMKKRFNIQN</sequence>
<dbReference type="GO" id="GO:0005737">
    <property type="term" value="C:cytoplasm"/>
    <property type="evidence" value="ECO:0007669"/>
    <property type="project" value="TreeGrafter"/>
</dbReference>
<gene>
    <name evidence="6" type="ORF">M0812_29168</name>
</gene>
<dbReference type="SUPFAM" id="SSF52799">
    <property type="entry name" value="(Phosphotyrosine protein) phosphatases II"/>
    <property type="match status" value="1"/>
</dbReference>
<evidence type="ECO:0000313" key="7">
    <source>
        <dbReference type="Proteomes" id="UP001146793"/>
    </source>
</evidence>
<organism evidence="6 7">
    <name type="scientific">Anaeramoeba flamelloides</name>
    <dbReference type="NCBI Taxonomy" id="1746091"/>
    <lineage>
        <taxon>Eukaryota</taxon>
        <taxon>Metamonada</taxon>
        <taxon>Anaeramoebidae</taxon>
        <taxon>Anaeramoeba</taxon>
    </lineage>
</organism>
<evidence type="ECO:0000256" key="2">
    <source>
        <dbReference type="ARBA" id="ARBA00013064"/>
    </source>
</evidence>
<name>A0AAV7Y7C3_9EUKA</name>